<dbReference type="InterPro" id="IPR050194">
    <property type="entry name" value="Glycosyltransferase_grp1"/>
</dbReference>
<evidence type="ECO:0000259" key="1">
    <source>
        <dbReference type="Pfam" id="PF00534"/>
    </source>
</evidence>
<dbReference type="PANTHER" id="PTHR45947:SF3">
    <property type="entry name" value="SULFOQUINOVOSYL TRANSFERASE SQD2"/>
    <property type="match status" value="1"/>
</dbReference>
<feature type="domain" description="Glycosyl transferase family 1" evidence="1">
    <location>
        <begin position="185"/>
        <end position="331"/>
    </location>
</feature>
<dbReference type="InterPro" id="IPR001296">
    <property type="entry name" value="Glyco_trans_1"/>
</dbReference>
<name>A0A1V2A530_9BACI</name>
<dbReference type="Proteomes" id="UP000188613">
    <property type="component" value="Unassembled WGS sequence"/>
</dbReference>
<feature type="domain" description="Glycosyltransferase subfamily 4-like N-terminal" evidence="2">
    <location>
        <begin position="12"/>
        <end position="172"/>
    </location>
</feature>
<proteinExistence type="predicted"/>
<dbReference type="Gene3D" id="3.40.50.2000">
    <property type="entry name" value="Glycogen Phosphorylase B"/>
    <property type="match status" value="2"/>
</dbReference>
<dbReference type="STRING" id="1714355.BTO28_14030"/>
<reference evidence="3 4" key="1">
    <citation type="submission" date="2016-12" db="EMBL/GenBank/DDBJ databases">
        <title>Domibacillus sp. SAB 38T whole genome sequencing.</title>
        <authorList>
            <person name="Verma A."/>
            <person name="Ojha A.K."/>
            <person name="Krishnamurthi S."/>
        </authorList>
    </citation>
    <scope>NUCLEOTIDE SEQUENCE [LARGE SCALE GENOMIC DNA]</scope>
    <source>
        <strain evidence="3 4">SAB 38</strain>
    </source>
</reference>
<evidence type="ECO:0000313" key="3">
    <source>
        <dbReference type="EMBL" id="OMP66119.1"/>
    </source>
</evidence>
<keyword evidence="4" id="KW-1185">Reference proteome</keyword>
<dbReference type="PANTHER" id="PTHR45947">
    <property type="entry name" value="SULFOQUINOVOSYL TRANSFERASE SQD2"/>
    <property type="match status" value="1"/>
</dbReference>
<organism evidence="3 4">
    <name type="scientific">Domibacillus epiphyticus</name>
    <dbReference type="NCBI Taxonomy" id="1714355"/>
    <lineage>
        <taxon>Bacteria</taxon>
        <taxon>Bacillati</taxon>
        <taxon>Bacillota</taxon>
        <taxon>Bacilli</taxon>
        <taxon>Bacillales</taxon>
        <taxon>Bacillaceae</taxon>
        <taxon>Domibacillus</taxon>
    </lineage>
</organism>
<evidence type="ECO:0000313" key="4">
    <source>
        <dbReference type="Proteomes" id="UP000188613"/>
    </source>
</evidence>
<dbReference type="EMBL" id="MSFI01000025">
    <property type="protein sequence ID" value="OMP66119.1"/>
    <property type="molecule type" value="Genomic_DNA"/>
</dbReference>
<dbReference type="GO" id="GO:0016757">
    <property type="term" value="F:glycosyltransferase activity"/>
    <property type="evidence" value="ECO:0007669"/>
    <property type="project" value="InterPro"/>
</dbReference>
<protein>
    <recommendedName>
        <fullName evidence="5">Glycosyl transferase</fullName>
    </recommendedName>
</protein>
<dbReference type="InterPro" id="IPR028098">
    <property type="entry name" value="Glyco_trans_4-like_N"/>
</dbReference>
<sequence>MKIVQVTEAFGGGVYSFLVDLCNELSHDHEVIVVYSKRKETPIGFKKDFHSSIRFIPVDMSLKNSTKAIVKLTKIIKEENPDVLHLHSSKAGFVGRVAAKAVNYKGRLFYNPHGLAFLRMDLPLFARKIFLFAEKILSGLGGIVIAVSDSEKKEAQKFSSNVICINNGINLAQLDNDLLRSNTEKEEKNNIIIGSVGRIEYQKNPSLFNEIAENFPQIQFVWIGEGNLRSELKSKNIETTGWLSREEVLKKVKSFDIYIQTSLWEGLPLSVLEAMYLNKPVLVKKSTGNVDTVNKNLNGYIFHDSQEASNKINFLLNNTNVIREMGKESKKNIIDNFDISLTLNNYKTVYFEKRY</sequence>
<dbReference type="Pfam" id="PF00534">
    <property type="entry name" value="Glycos_transf_1"/>
    <property type="match status" value="1"/>
</dbReference>
<dbReference type="OrthoDB" id="179766at2"/>
<accession>A0A1V2A530</accession>
<comment type="caution">
    <text evidence="3">The sequence shown here is derived from an EMBL/GenBank/DDBJ whole genome shotgun (WGS) entry which is preliminary data.</text>
</comment>
<dbReference type="Pfam" id="PF13439">
    <property type="entry name" value="Glyco_transf_4"/>
    <property type="match status" value="1"/>
</dbReference>
<dbReference type="SUPFAM" id="SSF53756">
    <property type="entry name" value="UDP-Glycosyltransferase/glycogen phosphorylase"/>
    <property type="match status" value="1"/>
</dbReference>
<evidence type="ECO:0008006" key="5">
    <source>
        <dbReference type="Google" id="ProtNLM"/>
    </source>
</evidence>
<dbReference type="AlphaFoldDB" id="A0A1V2A530"/>
<gene>
    <name evidence="3" type="ORF">BTO28_14030</name>
</gene>
<dbReference type="RefSeq" id="WP_076767341.1">
    <property type="nucleotide sequence ID" value="NZ_MSFI01000025.1"/>
</dbReference>
<evidence type="ECO:0000259" key="2">
    <source>
        <dbReference type="Pfam" id="PF13439"/>
    </source>
</evidence>